<dbReference type="Pfam" id="PF02613">
    <property type="entry name" value="Nitrate_red_del"/>
    <property type="match status" value="1"/>
</dbReference>
<organism evidence="2 3">
    <name type="scientific">Gulosibacter chungangensis</name>
    <dbReference type="NCBI Taxonomy" id="979746"/>
    <lineage>
        <taxon>Bacteria</taxon>
        <taxon>Bacillati</taxon>
        <taxon>Actinomycetota</taxon>
        <taxon>Actinomycetes</taxon>
        <taxon>Micrococcales</taxon>
        <taxon>Microbacteriaceae</taxon>
        <taxon>Gulosibacter</taxon>
    </lineage>
</organism>
<dbReference type="GO" id="GO:0042128">
    <property type="term" value="P:nitrate assimilation"/>
    <property type="evidence" value="ECO:0007669"/>
    <property type="project" value="UniProtKB-KW"/>
</dbReference>
<dbReference type="GO" id="GO:0051131">
    <property type="term" value="P:chaperone-mediated protein complex assembly"/>
    <property type="evidence" value="ECO:0007669"/>
    <property type="project" value="InterPro"/>
</dbReference>
<accession>A0A7J5BC04</accession>
<dbReference type="PANTHER" id="PTHR43680:SF2">
    <property type="entry name" value="NITRATE REDUCTASE MOLYBDENUM COFACTOR ASSEMBLY CHAPERONE NARJ"/>
    <property type="match status" value="1"/>
</dbReference>
<evidence type="ECO:0000313" key="2">
    <source>
        <dbReference type="EMBL" id="KAB1643673.1"/>
    </source>
</evidence>
<dbReference type="Proteomes" id="UP000433493">
    <property type="component" value="Unassembled WGS sequence"/>
</dbReference>
<evidence type="ECO:0000256" key="1">
    <source>
        <dbReference type="ARBA" id="ARBA00023063"/>
    </source>
</evidence>
<gene>
    <name evidence="2" type="primary">narJ</name>
    <name evidence="2" type="ORF">F8O05_05980</name>
</gene>
<dbReference type="Gene3D" id="1.10.3480.10">
    <property type="entry name" value="TorD-like"/>
    <property type="match status" value="1"/>
</dbReference>
<dbReference type="InterPro" id="IPR036411">
    <property type="entry name" value="TorD-like_sf"/>
</dbReference>
<dbReference type="PANTHER" id="PTHR43680">
    <property type="entry name" value="NITRATE REDUCTASE MOLYBDENUM COFACTOR ASSEMBLY CHAPERONE"/>
    <property type="match status" value="1"/>
</dbReference>
<dbReference type="OrthoDB" id="4307003at2"/>
<name>A0A7J5BC04_9MICO</name>
<dbReference type="SUPFAM" id="SSF89155">
    <property type="entry name" value="TorD-like"/>
    <property type="match status" value="1"/>
</dbReference>
<keyword evidence="3" id="KW-1185">Reference proteome</keyword>
<dbReference type="GO" id="GO:0051082">
    <property type="term" value="F:unfolded protein binding"/>
    <property type="evidence" value="ECO:0007669"/>
    <property type="project" value="InterPro"/>
</dbReference>
<comment type="caution">
    <text evidence="2">The sequence shown here is derived from an EMBL/GenBank/DDBJ whole genome shotgun (WGS) entry which is preliminary data.</text>
</comment>
<reference evidence="2 3" key="1">
    <citation type="submission" date="2019-09" db="EMBL/GenBank/DDBJ databases">
        <title>Phylogeny of genus Pseudoclavibacter and closely related genus.</title>
        <authorList>
            <person name="Li Y."/>
        </authorList>
    </citation>
    <scope>NUCLEOTIDE SEQUENCE [LARGE SCALE GENOMIC DNA]</scope>
    <source>
        <strain evidence="2 3">KCTC 13959</strain>
    </source>
</reference>
<dbReference type="InterPro" id="IPR003765">
    <property type="entry name" value="NO3_reductase_chaperone_NarJ"/>
</dbReference>
<dbReference type="InterPro" id="IPR020945">
    <property type="entry name" value="DMSO/NO3_reduct_chaperone"/>
</dbReference>
<protein>
    <submittedName>
        <fullName evidence="2">Nitrate reductase molybdenum cofactor assembly chaperone</fullName>
    </submittedName>
</protein>
<dbReference type="GO" id="GO:0016530">
    <property type="term" value="F:metallochaperone activity"/>
    <property type="evidence" value="ECO:0007669"/>
    <property type="project" value="TreeGrafter"/>
</dbReference>
<dbReference type="NCBIfam" id="TIGR00684">
    <property type="entry name" value="narJ"/>
    <property type="match status" value="1"/>
</dbReference>
<dbReference type="AlphaFoldDB" id="A0A7J5BC04"/>
<sequence>MDTAVPLTEPEVRAVWLAASWLIGYPEDALYERLERMRGLVSELPVAVSGPLLEVIRALSEEDQFQVRSEYVETFDTRRRGCLYLTYFMNGDTRKRGMALLEIKEAYQAAGLEVSDAELPDHLSYVLEFGAAHDLHAALAILLKNRAGIELLRIHLLETGSRWAGALTALCVTLPALDSNDISEVQRLAAEGPEEELVGLAGYGDDGSLDMPPADMSPYRIPPPGAGLGSTVGTTAGTGAGSTSAFIPLNDVKGLQP</sequence>
<proteinExistence type="predicted"/>
<dbReference type="EMBL" id="WBKB01000003">
    <property type="protein sequence ID" value="KAB1643673.1"/>
    <property type="molecule type" value="Genomic_DNA"/>
</dbReference>
<evidence type="ECO:0000313" key="3">
    <source>
        <dbReference type="Proteomes" id="UP000433493"/>
    </source>
</evidence>
<keyword evidence="1" id="KW-0534">Nitrate assimilation</keyword>